<sequence>MIATRFHPEKTSKTMRSPTPMKRIINLIFLLSIVALIGGVCPVDAAVATLTPVADGSVREDIAFGGANGTTTELSVGRLAGGALHGMLVFDLTAIPQGASITSAQLVLQNPRRDDASDTATITLDLHAMTTELYNNASTWAYRIPNSAGQQDGIMWTTAGGTYDAPVLSTLDLPVKAATVPVLCTWNSSGAFVTAVQQAVGSNLGLLLKMSDEGTSSGRKAIPFASREHTTGIVPQLIIEYVANEKAGRADDFVESLGVNIKRASWRDYATPYSNVALVESLLGEVGIRYYRTGAREGSDSDWVAYRNMFNNIGARGNMLMPYIWNPQAPNDWFGPMLRQYADVFVSVEGPNEMNAPGNIYNYNGVLFPEGDVNAMRDLSTYVRGHASTQHLKLISPSMYTQENAPVGEALLKGKIDDYTDYVNLHSYAAGGQPIKNLDNNINNAKGLFDPPRPIVCTESGWFTVPNLGGVTEKAQGKYYPRMFAEYWNRGILKTYAYELIDELPDPDKEDPEMNFGLVRYDGSRKPAFTAMKNLTALLAERGQNSFATGALNFTLGGAGSEVHHTLLQKSTGEFYLLLWQEVRSFGPGTPPDIDNAPVSLSVSAATPIHSPTLYRFDDLGNMSSVNLAVDGGNTVSIDVPDTIVILKFTSSPGGDAPPLAPSGLTASMAGGVGSPVQLSWDMTLGAESYTVSRGASSEGPFISLASGIDTTSYHDSSGTTGSYYVVTANNTQGDGPTSSPVLPTLTMDNADSTGVTITGSWTSSTNVPGYYGSDSIWSGDASGSVKFTPNLSSGNYSVWIRWSAAANRGSTVPIDVTHDGGTTRVLVDQRVDNGVWKLLGVYNFAGGAAENVLISTVGAQGLVAADAVMFVPVYYVAPTAPVGLRAATGHLQVALSWNASPNVTGYSVKRATTSGGPYATIAPSVAESSYVDTSVVGGTTYYYVVSGSNPEGESPDSGEVAALASQITATITLGALSQTYNGSPRPVTVSTDPLGLEVVVTYDGNAEPPTGAGSYAVAAAFSDPSYAGSASGTLVVAKASGAVTLGNLFAIHDGTPKTASATTTPADLATQIMYNGGPTAPSNAGTYAVTATIDDANHTGSASGTLTIVSVAQPSGGVVQNGSPRTLSVVVSGEASFQWRKDGVAIPGATASTFALAGKPSDAGVYDVVITMPAGEIISDPATVTITPDPDSSFAQSSAIVMDASGTLYVADASRHVIQAIAPGKNVTTFAGMLDSPGAVDGTGTAAKFNTPAGLVSRSGTLYVADAGNNSIRTVALSTRMVSTLLSGTIADTTKRLSNPSAIAVDAAGNVYVADTGNHVIRLVSASGTITTLAGAPGVSGTTNASGTQALFNAPAGIALLEMGGSGTLYVADTGNHTIRAIALDGGAVSTVAGQPATAGSDDGPASAALLNEPRGLVLDGPDLYFVDTGNSLVRKLAGGEITTIAGYPGIGTIPGVPGFKDGSGTNAWFSYPEDITMGADGTLYVADTGNKAIRSIDASDNVVTLSVTATTSGSSQPPGGGSGNGGGGGGGALSLWALALLTLSLLCRRRMR</sequence>
<dbReference type="SUPFAM" id="SSF49265">
    <property type="entry name" value="Fibronectin type III"/>
    <property type="match status" value="2"/>
</dbReference>
<evidence type="ECO:0000256" key="3">
    <source>
        <dbReference type="SAM" id="Phobius"/>
    </source>
</evidence>
<evidence type="ECO:0000259" key="4">
    <source>
        <dbReference type="PROSITE" id="PS50853"/>
    </source>
</evidence>
<feature type="domain" description="Fibronectin type-III" evidence="4">
    <location>
        <begin position="878"/>
        <end position="968"/>
    </location>
</feature>
<dbReference type="Gene3D" id="2.60.40.10">
    <property type="entry name" value="Immunoglobulins"/>
    <property type="match status" value="3"/>
</dbReference>
<dbReference type="Pfam" id="PF01436">
    <property type="entry name" value="NHL"/>
    <property type="match status" value="1"/>
</dbReference>
<keyword evidence="6" id="KW-1185">Reference proteome</keyword>
<evidence type="ECO:0000256" key="2">
    <source>
        <dbReference type="PROSITE-ProRule" id="PRU00504"/>
    </source>
</evidence>
<gene>
    <name evidence="5" type="ORF">AW736_02350</name>
</gene>
<dbReference type="STRING" id="1184151.AW736_02350"/>
<feature type="transmembrane region" description="Helical" evidence="3">
    <location>
        <begin position="1528"/>
        <end position="1549"/>
    </location>
</feature>
<proteinExistence type="predicted"/>
<dbReference type="InterPro" id="IPR036116">
    <property type="entry name" value="FN3_sf"/>
</dbReference>
<protein>
    <recommendedName>
        <fullName evidence="4">Fibronectin type-III domain-containing protein</fullName>
    </recommendedName>
</protein>
<dbReference type="PANTHER" id="PTHR13833">
    <property type="match status" value="1"/>
</dbReference>
<dbReference type="InterPro" id="IPR036179">
    <property type="entry name" value="Ig-like_dom_sf"/>
</dbReference>
<dbReference type="InterPro" id="IPR013783">
    <property type="entry name" value="Ig-like_fold"/>
</dbReference>
<dbReference type="Gene3D" id="3.20.20.80">
    <property type="entry name" value="Glycosidases"/>
    <property type="match status" value="1"/>
</dbReference>
<keyword evidence="3" id="KW-0812">Transmembrane</keyword>
<dbReference type="InterPro" id="IPR003961">
    <property type="entry name" value="FN3_dom"/>
</dbReference>
<dbReference type="InterPro" id="IPR001258">
    <property type="entry name" value="NHL_repeat"/>
</dbReference>
<dbReference type="InterPro" id="IPR043772">
    <property type="entry name" value="MBG_3"/>
</dbReference>
<dbReference type="Pfam" id="PF18887">
    <property type="entry name" value="MBG_3"/>
    <property type="match status" value="2"/>
</dbReference>
<dbReference type="Proteomes" id="UP000078486">
    <property type="component" value="Unassembled WGS sequence"/>
</dbReference>
<keyword evidence="3" id="KW-1133">Transmembrane helix</keyword>
<dbReference type="InterPro" id="IPR017853">
    <property type="entry name" value="GH"/>
</dbReference>
<reference evidence="5 6" key="1">
    <citation type="submission" date="2016-01" db="EMBL/GenBank/DDBJ databases">
        <title>High potential of lignocellulose degradation of a new Verrucomicrobia species.</title>
        <authorList>
            <person name="Wang Y."/>
            <person name="Shi Y."/>
            <person name="Qiu Z."/>
            <person name="Liu S."/>
            <person name="Yang H."/>
        </authorList>
    </citation>
    <scope>NUCLEOTIDE SEQUENCE [LARGE SCALE GENOMIC DNA]</scope>
    <source>
        <strain evidence="5 6">TSB47</strain>
    </source>
</reference>
<dbReference type="PROSITE" id="PS50853">
    <property type="entry name" value="FN3"/>
    <property type="match status" value="1"/>
</dbReference>
<evidence type="ECO:0000256" key="1">
    <source>
        <dbReference type="ARBA" id="ARBA00022737"/>
    </source>
</evidence>
<dbReference type="SUPFAM" id="SSF51445">
    <property type="entry name" value="(Trans)glycosidases"/>
    <property type="match status" value="1"/>
</dbReference>
<dbReference type="PROSITE" id="PS51125">
    <property type="entry name" value="NHL"/>
    <property type="match status" value="1"/>
</dbReference>
<accession>A0A178IPN0</accession>
<feature type="repeat" description="NHL" evidence="2">
    <location>
        <begin position="1298"/>
        <end position="1328"/>
    </location>
</feature>
<keyword evidence="1" id="KW-0677">Repeat</keyword>
<dbReference type="InterPro" id="IPR011042">
    <property type="entry name" value="6-blade_b-propeller_TolB-like"/>
</dbReference>
<keyword evidence="3" id="KW-0472">Membrane</keyword>
<dbReference type="CDD" id="cd00063">
    <property type="entry name" value="FN3"/>
    <property type="match status" value="1"/>
</dbReference>
<comment type="caution">
    <text evidence="5">The sequence shown here is derived from an EMBL/GenBank/DDBJ whole genome shotgun (WGS) entry which is preliminary data.</text>
</comment>
<organism evidence="5 6">
    <name type="scientific">Termitidicoccus mucosus</name>
    <dbReference type="NCBI Taxonomy" id="1184151"/>
    <lineage>
        <taxon>Bacteria</taxon>
        <taxon>Pseudomonadati</taxon>
        <taxon>Verrucomicrobiota</taxon>
        <taxon>Opitutia</taxon>
        <taxon>Opitutales</taxon>
        <taxon>Opitutaceae</taxon>
        <taxon>Termitidicoccus</taxon>
    </lineage>
</organism>
<dbReference type="PANTHER" id="PTHR13833:SF71">
    <property type="entry name" value="NHL DOMAIN-CONTAINING PROTEIN"/>
    <property type="match status" value="1"/>
</dbReference>
<dbReference type="Gene3D" id="2.120.10.30">
    <property type="entry name" value="TolB, C-terminal domain"/>
    <property type="match status" value="3"/>
</dbReference>
<evidence type="ECO:0000313" key="5">
    <source>
        <dbReference type="EMBL" id="OAM91661.1"/>
    </source>
</evidence>
<dbReference type="NCBIfam" id="NF033679">
    <property type="entry name" value="DNRLRE_dom"/>
    <property type="match status" value="1"/>
</dbReference>
<name>A0A178IPN0_9BACT</name>
<evidence type="ECO:0000313" key="6">
    <source>
        <dbReference type="Proteomes" id="UP000078486"/>
    </source>
</evidence>
<dbReference type="SUPFAM" id="SSF48726">
    <property type="entry name" value="Immunoglobulin"/>
    <property type="match status" value="1"/>
</dbReference>
<dbReference type="InterPro" id="IPR033803">
    <property type="entry name" value="CBD-like_Golvesin-Xly"/>
</dbReference>
<dbReference type="SUPFAM" id="SSF101898">
    <property type="entry name" value="NHL repeat"/>
    <property type="match status" value="1"/>
</dbReference>
<dbReference type="EMBL" id="LRRQ01000018">
    <property type="protein sequence ID" value="OAM91661.1"/>
    <property type="molecule type" value="Genomic_DNA"/>
</dbReference>
<dbReference type="Pfam" id="PF25275">
    <property type="entry name" value="Golvesin_C"/>
    <property type="match status" value="1"/>
</dbReference>